<keyword evidence="4" id="KW-0812">Transmembrane</keyword>
<dbReference type="GO" id="GO:0043565">
    <property type="term" value="F:sequence-specific DNA binding"/>
    <property type="evidence" value="ECO:0007669"/>
    <property type="project" value="InterPro"/>
</dbReference>
<evidence type="ECO:0000256" key="1">
    <source>
        <dbReference type="ARBA" id="ARBA00023015"/>
    </source>
</evidence>
<evidence type="ECO:0000259" key="5">
    <source>
        <dbReference type="PROSITE" id="PS01124"/>
    </source>
</evidence>
<dbReference type="PANTHER" id="PTHR43280:SF2">
    <property type="entry name" value="HTH-TYPE TRANSCRIPTIONAL REGULATOR EXSA"/>
    <property type="match status" value="1"/>
</dbReference>
<dbReference type="InterPro" id="IPR018060">
    <property type="entry name" value="HTH_AraC"/>
</dbReference>
<sequence length="753" mass="84680">MAGEKQLQVRFFMSLALISICSVLVLATVLFFWFREKTIDNVNKANVAVLLNTETVFMKYMDMVQNYTMDFYHNPNIYTVMQSGDNSWSDQLYSALSQIRGTLTINDFLENAYILGPGGPVMMFENNPLSGAAKQELFERVRDSEIRQSPFVWSATLNNGQSETMMTTFYNDRAFKSSEFNGAIAMTINLRKLQENLFNKNNEGDTRYAVLNADHIVLMQSSSSDQAFDSRLLQQIVSVESKAGTLVWKTGAGDKKLITYHQSQNGGLWFISETSYKNSVRDIASARNIMVGLCLALIAAASAAAAFVSYRMYKPIGTLFGTIRNLSDDRLAFPRGGGFDEANRELERIGDRVKELKQENEDSALLRWLTSPYRADEHVPSALPPMSQTHDNGAFCVAVLHVGLSSGDNSLAATNWREHIRSFPELTEQLFAGTGTCRGFFPHHETAVLIVSETANGSFGDYGTFRERWEQLSYSIREWEGGTCSVGVSSLSADPLQLKQMYDEASSSLQYIKLHEHLSLSFADDIIHLNSSSVPDSTLEFVLQAVRSQDRELLPKAVERLLAVACSYKVEQATVALSKLASDLQKIAETGLAESMARHTDFLDHYQHIWRTRSYAELRAWLEKLCFDAYGKLNDLNTVQTRNLASEAIAYIRNHFGDQTLSLNGLAEKLTISPPYLSRLITEATGSSFPDFVNLVRLEHARSLLIAELELDIREIAEKSGYNSSTYFTTLFKKRYGVTPSKWRLNYILQKEN</sequence>
<keyword evidence="2" id="KW-0238">DNA-binding</keyword>
<evidence type="ECO:0000256" key="4">
    <source>
        <dbReference type="SAM" id="Phobius"/>
    </source>
</evidence>
<dbReference type="Gene3D" id="1.10.10.60">
    <property type="entry name" value="Homeodomain-like"/>
    <property type="match status" value="2"/>
</dbReference>
<keyword evidence="7" id="KW-1185">Reference proteome</keyword>
<accession>A0A1I2GID4</accession>
<evidence type="ECO:0000256" key="2">
    <source>
        <dbReference type="ARBA" id="ARBA00023125"/>
    </source>
</evidence>
<feature type="transmembrane region" description="Helical" evidence="4">
    <location>
        <begin position="12"/>
        <end position="34"/>
    </location>
</feature>
<feature type="domain" description="HTH araC/xylS-type" evidence="5">
    <location>
        <begin position="646"/>
        <end position="746"/>
    </location>
</feature>
<dbReference type="SUPFAM" id="SSF46689">
    <property type="entry name" value="Homeodomain-like"/>
    <property type="match status" value="1"/>
</dbReference>
<gene>
    <name evidence="6" type="ORF">SAMN04487969_11664</name>
</gene>
<dbReference type="Proteomes" id="UP000183410">
    <property type="component" value="Unassembled WGS sequence"/>
</dbReference>
<reference evidence="7" key="1">
    <citation type="submission" date="2016-10" db="EMBL/GenBank/DDBJ databases">
        <authorList>
            <person name="Varghese N."/>
            <person name="Submissions S."/>
        </authorList>
    </citation>
    <scope>NUCLEOTIDE SEQUENCE [LARGE SCALE GENOMIC DNA]</scope>
    <source>
        <strain evidence="7">CGMCC 1.10223</strain>
    </source>
</reference>
<dbReference type="PROSITE" id="PS01124">
    <property type="entry name" value="HTH_ARAC_FAMILY_2"/>
    <property type="match status" value="1"/>
</dbReference>
<keyword evidence="4" id="KW-1133">Transmembrane helix</keyword>
<dbReference type="PROSITE" id="PS00041">
    <property type="entry name" value="HTH_ARAC_FAMILY_1"/>
    <property type="match status" value="1"/>
</dbReference>
<dbReference type="InterPro" id="IPR018062">
    <property type="entry name" value="HTH_AraC-typ_CS"/>
</dbReference>
<proteinExistence type="predicted"/>
<dbReference type="InterPro" id="IPR009057">
    <property type="entry name" value="Homeodomain-like_sf"/>
</dbReference>
<evidence type="ECO:0000313" key="6">
    <source>
        <dbReference type="EMBL" id="SFF16983.1"/>
    </source>
</evidence>
<dbReference type="AlphaFoldDB" id="A0A1I2GID4"/>
<evidence type="ECO:0000313" key="7">
    <source>
        <dbReference type="Proteomes" id="UP000183410"/>
    </source>
</evidence>
<dbReference type="OrthoDB" id="9799345at2"/>
<dbReference type="InterPro" id="IPR020449">
    <property type="entry name" value="Tscrpt_reg_AraC-type_HTH"/>
</dbReference>
<dbReference type="SMART" id="SM00342">
    <property type="entry name" value="HTH_ARAC"/>
    <property type="match status" value="1"/>
</dbReference>
<keyword evidence="4" id="KW-0472">Membrane</keyword>
<dbReference type="GO" id="GO:0003700">
    <property type="term" value="F:DNA-binding transcription factor activity"/>
    <property type="evidence" value="ECO:0007669"/>
    <property type="project" value="InterPro"/>
</dbReference>
<dbReference type="PANTHER" id="PTHR43280">
    <property type="entry name" value="ARAC-FAMILY TRANSCRIPTIONAL REGULATOR"/>
    <property type="match status" value="1"/>
</dbReference>
<evidence type="ECO:0000256" key="3">
    <source>
        <dbReference type="ARBA" id="ARBA00023163"/>
    </source>
</evidence>
<organism evidence="6 7">
    <name type="scientific">Paenibacillus algorifonticola</name>
    <dbReference type="NCBI Taxonomy" id="684063"/>
    <lineage>
        <taxon>Bacteria</taxon>
        <taxon>Bacillati</taxon>
        <taxon>Bacillota</taxon>
        <taxon>Bacilli</taxon>
        <taxon>Bacillales</taxon>
        <taxon>Paenibacillaceae</taxon>
        <taxon>Paenibacillus</taxon>
    </lineage>
</organism>
<feature type="transmembrane region" description="Helical" evidence="4">
    <location>
        <begin position="289"/>
        <end position="310"/>
    </location>
</feature>
<name>A0A1I2GID4_9BACL</name>
<dbReference type="Pfam" id="PF12833">
    <property type="entry name" value="HTH_18"/>
    <property type="match status" value="1"/>
</dbReference>
<dbReference type="RefSeq" id="WP_046233320.1">
    <property type="nucleotide sequence ID" value="NZ_FONN01000016.1"/>
</dbReference>
<keyword evidence="1" id="KW-0805">Transcription regulation</keyword>
<dbReference type="EMBL" id="FONN01000016">
    <property type="protein sequence ID" value="SFF16983.1"/>
    <property type="molecule type" value="Genomic_DNA"/>
</dbReference>
<dbReference type="PRINTS" id="PR00032">
    <property type="entry name" value="HTHARAC"/>
</dbReference>
<protein>
    <submittedName>
        <fullName evidence="6">Helix-turn-helix domain-containing protein</fullName>
    </submittedName>
</protein>
<keyword evidence="3" id="KW-0804">Transcription</keyword>